<evidence type="ECO:0000256" key="2">
    <source>
        <dbReference type="SAM" id="SignalP"/>
    </source>
</evidence>
<name>A0ABR9S1C1_9BURK</name>
<keyword evidence="2" id="KW-0732">Signal</keyword>
<organism evidence="3 4">
    <name type="scientific">Ramlibacter pallidus</name>
    <dbReference type="NCBI Taxonomy" id="2780087"/>
    <lineage>
        <taxon>Bacteria</taxon>
        <taxon>Pseudomonadati</taxon>
        <taxon>Pseudomonadota</taxon>
        <taxon>Betaproteobacteria</taxon>
        <taxon>Burkholderiales</taxon>
        <taxon>Comamonadaceae</taxon>
        <taxon>Ramlibacter</taxon>
    </lineage>
</organism>
<keyword evidence="1" id="KW-0472">Membrane</keyword>
<keyword evidence="1" id="KW-0812">Transmembrane</keyword>
<dbReference type="EMBL" id="JADDIV010000002">
    <property type="protein sequence ID" value="MBE7366889.1"/>
    <property type="molecule type" value="Genomic_DNA"/>
</dbReference>
<keyword evidence="1" id="KW-1133">Transmembrane helix</keyword>
<keyword evidence="4" id="KW-1185">Reference proteome</keyword>
<dbReference type="RefSeq" id="WP_193675539.1">
    <property type="nucleotide sequence ID" value="NZ_JADDIV010000002.1"/>
</dbReference>
<evidence type="ECO:0000313" key="3">
    <source>
        <dbReference type="EMBL" id="MBE7366889.1"/>
    </source>
</evidence>
<sequence>MRLLTAALATLAATAQAHPGHGIAADTHWHASDAWGFVLVGALVLLAIWLSRGD</sequence>
<proteinExistence type="predicted"/>
<feature type="chain" id="PRO_5045951446" evidence="2">
    <location>
        <begin position="18"/>
        <end position="54"/>
    </location>
</feature>
<reference evidence="3 4" key="1">
    <citation type="submission" date="2020-10" db="EMBL/GenBank/DDBJ databases">
        <title>Ramlibacter sp. HM2 16S ribosomal RNA gene Genome sequencing and assembly.</title>
        <authorList>
            <person name="Kang M."/>
        </authorList>
    </citation>
    <scope>NUCLEOTIDE SEQUENCE [LARGE SCALE GENOMIC DNA]</scope>
    <source>
        <strain evidence="3 4">HM2</strain>
    </source>
</reference>
<comment type="caution">
    <text evidence="3">The sequence shown here is derived from an EMBL/GenBank/DDBJ whole genome shotgun (WGS) entry which is preliminary data.</text>
</comment>
<evidence type="ECO:0000313" key="4">
    <source>
        <dbReference type="Proteomes" id="UP000806285"/>
    </source>
</evidence>
<gene>
    <name evidence="3" type="ORF">IM787_04855</name>
</gene>
<dbReference type="Proteomes" id="UP000806285">
    <property type="component" value="Unassembled WGS sequence"/>
</dbReference>
<feature type="transmembrane region" description="Helical" evidence="1">
    <location>
        <begin position="34"/>
        <end position="51"/>
    </location>
</feature>
<feature type="signal peptide" evidence="2">
    <location>
        <begin position="1"/>
        <end position="17"/>
    </location>
</feature>
<protein>
    <submittedName>
        <fullName evidence="3">Uncharacterized protein</fullName>
    </submittedName>
</protein>
<accession>A0ABR9S1C1</accession>
<evidence type="ECO:0000256" key="1">
    <source>
        <dbReference type="SAM" id="Phobius"/>
    </source>
</evidence>